<dbReference type="InterPro" id="IPR008030">
    <property type="entry name" value="NmrA-like"/>
</dbReference>
<dbReference type="Proteomes" id="UP001610335">
    <property type="component" value="Unassembled WGS sequence"/>
</dbReference>
<evidence type="ECO:0000259" key="3">
    <source>
        <dbReference type="Pfam" id="PF05368"/>
    </source>
</evidence>
<reference evidence="4 5" key="1">
    <citation type="submission" date="2024-07" db="EMBL/GenBank/DDBJ databases">
        <title>Section-level genome sequencing and comparative genomics of Aspergillus sections Usti and Cavernicolus.</title>
        <authorList>
            <consortium name="Lawrence Berkeley National Laboratory"/>
            <person name="Nybo J.L."/>
            <person name="Vesth T.C."/>
            <person name="Theobald S."/>
            <person name="Frisvad J.C."/>
            <person name="Larsen T.O."/>
            <person name="Kjaerboelling I."/>
            <person name="Rothschild-Mancinelli K."/>
            <person name="Lyhne E.K."/>
            <person name="Kogle M.E."/>
            <person name="Barry K."/>
            <person name="Clum A."/>
            <person name="Na H."/>
            <person name="Ledsgaard L."/>
            <person name="Lin J."/>
            <person name="Lipzen A."/>
            <person name="Kuo A."/>
            <person name="Riley R."/>
            <person name="Mondo S."/>
            <person name="LaButti K."/>
            <person name="Haridas S."/>
            <person name="Pangalinan J."/>
            <person name="Salamov A.A."/>
            <person name="Simmons B.A."/>
            <person name="Magnuson J.K."/>
            <person name="Chen J."/>
            <person name="Drula E."/>
            <person name="Henrissat B."/>
            <person name="Wiebenga A."/>
            <person name="Lubbers R.J."/>
            <person name="Gomes A.C."/>
            <person name="Makela M.R."/>
            <person name="Stajich J."/>
            <person name="Grigoriev I.V."/>
            <person name="Mortensen U.H."/>
            <person name="De vries R.P."/>
            <person name="Baker S.E."/>
            <person name="Andersen M.R."/>
        </authorList>
    </citation>
    <scope>NUCLEOTIDE SEQUENCE [LARGE SCALE GENOMIC DNA]</scope>
    <source>
        <strain evidence="4 5">CBS 600.67</strain>
    </source>
</reference>
<evidence type="ECO:0000256" key="2">
    <source>
        <dbReference type="ARBA" id="ARBA00022857"/>
    </source>
</evidence>
<sequence length="306" mass="33279">MSKLVIFGATGQQGHAILSKILTHPTLSKKYSLRGITRNTSSPKAQDLATRGVEMIAADIDIPTTLPNALADAKTVILITETQYESDLKEREFAQAKAVADAAVLAGVEYFIFSTAVHCCKLWDGGAVDQFDSKAEIEIYLRGLPFKTAYIAPGMFMQNLVTVMAPRRGDDGSYVIVSVNDPDTKVPLIDAVGDTGAYLVPLLEDPERVVDGKVIYAASGVYSFSEIAEIIGRVSGETVKYVRIPGEVYQGFMKEEQGGRMLAMMNFFDHPGYFGAGTEEKVEETARTVKGLTSFEEFAGKFCVTL</sequence>
<dbReference type="InterPro" id="IPR051164">
    <property type="entry name" value="NmrA-like_oxidored"/>
</dbReference>
<dbReference type="Gene3D" id="3.90.25.10">
    <property type="entry name" value="UDP-galactose 4-epimerase, domain 1"/>
    <property type="match status" value="1"/>
</dbReference>
<comment type="caution">
    <text evidence="4">The sequence shown here is derived from an EMBL/GenBank/DDBJ whole genome shotgun (WGS) entry which is preliminary data.</text>
</comment>
<feature type="domain" description="NmrA-like" evidence="3">
    <location>
        <begin position="2"/>
        <end position="299"/>
    </location>
</feature>
<protein>
    <recommendedName>
        <fullName evidence="3">NmrA-like domain-containing protein</fullName>
    </recommendedName>
</protein>
<dbReference type="Gene3D" id="3.40.50.720">
    <property type="entry name" value="NAD(P)-binding Rossmann-like Domain"/>
    <property type="match status" value="1"/>
</dbReference>
<name>A0ABR4IS55_9EURO</name>
<dbReference type="PANTHER" id="PTHR42748:SF11">
    <property type="entry name" value="NMRA-LIKE DOMAIN-CONTAINING PROTEIN"/>
    <property type="match status" value="1"/>
</dbReference>
<dbReference type="Pfam" id="PF05368">
    <property type="entry name" value="NmrA"/>
    <property type="match status" value="1"/>
</dbReference>
<comment type="similarity">
    <text evidence="1">Belongs to the NmrA-type oxidoreductase family.</text>
</comment>
<keyword evidence="2" id="KW-0521">NADP</keyword>
<dbReference type="EMBL" id="JBFXLS010000012">
    <property type="protein sequence ID" value="KAL2830501.1"/>
    <property type="molecule type" value="Genomic_DNA"/>
</dbReference>
<proteinExistence type="inferred from homology"/>
<evidence type="ECO:0000313" key="4">
    <source>
        <dbReference type="EMBL" id="KAL2830501.1"/>
    </source>
</evidence>
<gene>
    <name evidence="4" type="ORF">BDW59DRAFT_177845</name>
</gene>
<organism evidence="4 5">
    <name type="scientific">Aspergillus cavernicola</name>
    <dbReference type="NCBI Taxonomy" id="176166"/>
    <lineage>
        <taxon>Eukaryota</taxon>
        <taxon>Fungi</taxon>
        <taxon>Dikarya</taxon>
        <taxon>Ascomycota</taxon>
        <taxon>Pezizomycotina</taxon>
        <taxon>Eurotiomycetes</taxon>
        <taxon>Eurotiomycetidae</taxon>
        <taxon>Eurotiales</taxon>
        <taxon>Aspergillaceae</taxon>
        <taxon>Aspergillus</taxon>
        <taxon>Aspergillus subgen. Nidulantes</taxon>
    </lineage>
</organism>
<dbReference type="PANTHER" id="PTHR42748">
    <property type="entry name" value="NITROGEN METABOLITE REPRESSION PROTEIN NMRA FAMILY MEMBER"/>
    <property type="match status" value="1"/>
</dbReference>
<keyword evidence="5" id="KW-1185">Reference proteome</keyword>
<dbReference type="SUPFAM" id="SSF51735">
    <property type="entry name" value="NAD(P)-binding Rossmann-fold domains"/>
    <property type="match status" value="1"/>
</dbReference>
<dbReference type="InterPro" id="IPR036291">
    <property type="entry name" value="NAD(P)-bd_dom_sf"/>
</dbReference>
<accession>A0ABR4IS55</accession>
<evidence type="ECO:0000256" key="1">
    <source>
        <dbReference type="ARBA" id="ARBA00006328"/>
    </source>
</evidence>
<evidence type="ECO:0000313" key="5">
    <source>
        <dbReference type="Proteomes" id="UP001610335"/>
    </source>
</evidence>